<dbReference type="EMBL" id="BSYK01000001">
    <property type="protein sequence ID" value="GMG71788.1"/>
    <property type="molecule type" value="Genomic_DNA"/>
</dbReference>
<evidence type="ECO:0000313" key="2">
    <source>
        <dbReference type="EMBL" id="GMG71788.1"/>
    </source>
</evidence>
<evidence type="ECO:0000313" key="1">
    <source>
        <dbReference type="EMBL" id="AXI29476.1"/>
    </source>
</evidence>
<name>A0AA86I4Z1_PRIMG</name>
<gene>
    <name evidence="1" type="ORF">CIB87_10805</name>
    <name evidence="2" type="ORF">ShirakiTB12_02560</name>
</gene>
<dbReference type="AlphaFoldDB" id="A0AA86I4Z1"/>
<evidence type="ECO:0000313" key="3">
    <source>
        <dbReference type="Proteomes" id="UP000253834"/>
    </source>
</evidence>
<reference evidence="1 3" key="1">
    <citation type="submission" date="2017-07" db="EMBL/GenBank/DDBJ databases">
        <title>Isolation and development of strain Bacillus megaterium SR7 for enhanced growth and metabolite production under supercritical carbon dioxide.</title>
        <authorList>
            <person name="Freedman A.J.E."/>
            <person name="Peet K.C."/>
            <person name="Boock J.T."/>
            <person name="Penn K."/>
            <person name="Prather K.L.J."/>
            <person name="Thompson J.R."/>
        </authorList>
    </citation>
    <scope>NUCLEOTIDE SEQUENCE [LARGE SCALE GENOMIC DNA]</scope>
    <source>
        <strain evidence="1 3">SR7</strain>
    </source>
</reference>
<accession>A0AA86I4Z1</accession>
<dbReference type="EMBL" id="CP022674">
    <property type="protein sequence ID" value="AXI29476.1"/>
    <property type="molecule type" value="Genomic_DNA"/>
</dbReference>
<proteinExistence type="predicted"/>
<dbReference type="Gene3D" id="1.10.8.200">
    <property type="entry name" value="Replisome organizer (g39p helicase loader/inhibitor protein)"/>
    <property type="match status" value="1"/>
</dbReference>
<sequence length="117" mass="13848">MEIHEALDILQRIAASYTQFDLTGEIGERRIEVWSSHLMKMPYKPVLERVNQHILREKFPPTIAEVSVKVQTNNEFLDEQSQWREQVKQEKKAGNHKTFVDHLSPELKKKYGSFLRK</sequence>
<protein>
    <recommendedName>
        <fullName evidence="4">Replicative helicase inhibitor G39P N-terminal domain-containing protein</fullName>
    </recommendedName>
</protein>
<reference evidence="2" key="2">
    <citation type="journal article" date="2024" name="Appl Microbiol">
        <title>Effect of kuratsuki Bacillus and Priestia on Taste of Sake.</title>
        <authorList>
            <person name="Kobayashi K."/>
            <person name="Nishida H."/>
        </authorList>
    </citation>
    <scope>NUCLEOTIDE SEQUENCE</scope>
    <source>
        <strain evidence="2">B-12</strain>
    </source>
</reference>
<organism evidence="1 3">
    <name type="scientific">Priestia megaterium</name>
    <name type="common">Bacillus megaterium</name>
    <dbReference type="NCBI Taxonomy" id="1404"/>
    <lineage>
        <taxon>Bacteria</taxon>
        <taxon>Bacillati</taxon>
        <taxon>Bacillota</taxon>
        <taxon>Bacilli</taxon>
        <taxon>Bacillales</taxon>
        <taxon>Bacillaceae</taxon>
        <taxon>Priestia</taxon>
    </lineage>
</organism>
<evidence type="ECO:0008006" key="4">
    <source>
        <dbReference type="Google" id="ProtNLM"/>
    </source>
</evidence>
<dbReference type="RefSeq" id="WP_114895492.1">
    <property type="nucleotide sequence ID" value="NZ_BSYK01000001.1"/>
</dbReference>
<dbReference type="Proteomes" id="UP001165240">
    <property type="component" value="Unassembled WGS sequence"/>
</dbReference>
<dbReference type="Proteomes" id="UP000253834">
    <property type="component" value="Chromosome"/>
</dbReference>